<feature type="compositionally biased region" description="Basic and acidic residues" evidence="1">
    <location>
        <begin position="19"/>
        <end position="36"/>
    </location>
</feature>
<evidence type="ECO:0000313" key="3">
    <source>
        <dbReference type="Proteomes" id="UP000236248"/>
    </source>
</evidence>
<accession>A0A2K5ASL4</accession>
<evidence type="ECO:0000256" key="1">
    <source>
        <dbReference type="SAM" id="MobiDB-lite"/>
    </source>
</evidence>
<sequence>MLREDKDGRYKHINNNSSSKDESSIKSKGKSREKGKYASSTENRRLVWNNIVWPLILELNKPWFTIEEYHAKRDAFCSSYGDEMKSKVAGGFVSLIVKGLLLKDKDREVYSIHWKLVPYMRKRLWLDYGEAIRLISTK</sequence>
<reference evidence="3" key="1">
    <citation type="submission" date="2018-01" db="EMBL/GenBank/DDBJ databases">
        <authorList>
            <person name="Kerou L M."/>
        </authorList>
    </citation>
    <scope>NUCLEOTIDE SEQUENCE [LARGE SCALE GENOMIC DNA]</scope>
    <source>
        <strain evidence="3">SCU2</strain>
    </source>
</reference>
<feature type="region of interest" description="Disordered" evidence="1">
    <location>
        <begin position="1"/>
        <end position="40"/>
    </location>
</feature>
<dbReference type="AlphaFoldDB" id="A0A2K5ASL4"/>
<evidence type="ECO:0000313" key="2">
    <source>
        <dbReference type="EMBL" id="SPC34594.1"/>
    </source>
</evidence>
<protein>
    <submittedName>
        <fullName evidence="2">Uncharacterized protein</fullName>
    </submittedName>
</protein>
<dbReference type="EMBL" id="LT981265">
    <property type="protein sequence ID" value="SPC34594.1"/>
    <property type="molecule type" value="Genomic_DNA"/>
</dbReference>
<name>A0A2K5ASL4_9ARCH</name>
<gene>
    <name evidence="2" type="ORF">NCAV_1428</name>
</gene>
<keyword evidence="3" id="KW-1185">Reference proteome</keyword>
<feature type="compositionally biased region" description="Basic and acidic residues" evidence="1">
    <location>
        <begin position="1"/>
        <end position="10"/>
    </location>
</feature>
<dbReference type="RefSeq" id="WP_197706597.1">
    <property type="nucleotide sequence ID" value="NZ_LT981265.1"/>
</dbReference>
<dbReference type="Proteomes" id="UP000236248">
    <property type="component" value="Chromosome NCAV"/>
</dbReference>
<organism evidence="2 3">
    <name type="scientific">Candidatus Nitrosocaldus cavascurensis</name>
    <dbReference type="NCBI Taxonomy" id="2058097"/>
    <lineage>
        <taxon>Archaea</taxon>
        <taxon>Nitrososphaerota</taxon>
        <taxon>Nitrososphaeria</taxon>
        <taxon>Candidatus Nitrosocaldales</taxon>
        <taxon>Candidatus Nitrosocaldaceae</taxon>
        <taxon>Candidatus Nitrosocaldus</taxon>
    </lineage>
</organism>
<dbReference type="KEGG" id="ncv:NCAV_1428"/>
<dbReference type="GeneID" id="41595424"/>
<proteinExistence type="predicted"/>